<keyword evidence="1" id="KW-0472">Membrane</keyword>
<proteinExistence type="predicted"/>
<protein>
    <submittedName>
        <fullName evidence="2">Uncharacterized protein</fullName>
    </submittedName>
</protein>
<dbReference type="EMBL" id="BMXF01000002">
    <property type="protein sequence ID" value="GHB71065.1"/>
    <property type="molecule type" value="Genomic_DNA"/>
</dbReference>
<keyword evidence="1" id="KW-1133">Transmembrane helix</keyword>
<dbReference type="Proteomes" id="UP000598271">
    <property type="component" value="Unassembled WGS sequence"/>
</dbReference>
<keyword evidence="3" id="KW-1185">Reference proteome</keyword>
<organism evidence="2 3">
    <name type="scientific">Persicitalea jodogahamensis</name>
    <dbReference type="NCBI Taxonomy" id="402147"/>
    <lineage>
        <taxon>Bacteria</taxon>
        <taxon>Pseudomonadati</taxon>
        <taxon>Bacteroidota</taxon>
        <taxon>Cytophagia</taxon>
        <taxon>Cytophagales</taxon>
        <taxon>Spirosomataceae</taxon>
        <taxon>Persicitalea</taxon>
    </lineage>
</organism>
<evidence type="ECO:0000313" key="2">
    <source>
        <dbReference type="EMBL" id="GHB71065.1"/>
    </source>
</evidence>
<accession>A0A8J3D2N1</accession>
<name>A0A8J3D2N1_9BACT</name>
<keyword evidence="1" id="KW-0812">Transmembrane</keyword>
<sequence length="64" mass="7348">MTKSDHRQCIMIFNQYLSGCWDKVVGFTILWMALFAAASEKSPFNVIDVQRGQNTFSVVMRLTD</sequence>
<feature type="transmembrane region" description="Helical" evidence="1">
    <location>
        <begin position="20"/>
        <end position="38"/>
    </location>
</feature>
<reference evidence="2 3" key="1">
    <citation type="journal article" date="2014" name="Int. J. Syst. Evol. Microbiol.">
        <title>Complete genome sequence of Corynebacterium casei LMG S-19264T (=DSM 44701T), isolated from a smear-ripened cheese.</title>
        <authorList>
            <consortium name="US DOE Joint Genome Institute (JGI-PGF)"/>
            <person name="Walter F."/>
            <person name="Albersmeier A."/>
            <person name="Kalinowski J."/>
            <person name="Ruckert C."/>
        </authorList>
    </citation>
    <scope>NUCLEOTIDE SEQUENCE [LARGE SCALE GENOMIC DNA]</scope>
    <source>
        <strain evidence="2 3">KCTC 12866</strain>
    </source>
</reference>
<evidence type="ECO:0000313" key="3">
    <source>
        <dbReference type="Proteomes" id="UP000598271"/>
    </source>
</evidence>
<comment type="caution">
    <text evidence="2">The sequence shown here is derived from an EMBL/GenBank/DDBJ whole genome shotgun (WGS) entry which is preliminary data.</text>
</comment>
<dbReference type="AlphaFoldDB" id="A0A8J3D2N1"/>
<gene>
    <name evidence="2" type="ORF">GCM10007390_26040</name>
</gene>
<evidence type="ECO:0000256" key="1">
    <source>
        <dbReference type="SAM" id="Phobius"/>
    </source>
</evidence>